<feature type="compositionally biased region" description="Low complexity" evidence="5">
    <location>
        <begin position="293"/>
        <end position="303"/>
    </location>
</feature>
<keyword evidence="1" id="KW-0962">Peroxisome biogenesis</keyword>
<evidence type="ECO:0000313" key="7">
    <source>
        <dbReference type="Proteomes" id="UP000015241"/>
    </source>
</evidence>
<keyword evidence="2" id="KW-0472">Membrane</keyword>
<keyword evidence="3" id="KW-0576">Peroxisome</keyword>
<dbReference type="InterPro" id="IPR008733">
    <property type="entry name" value="PEX11"/>
</dbReference>
<gene>
    <name evidence="6" type="ORF">FOMPIDRAFT_1023142</name>
</gene>
<dbReference type="HOGENOM" id="CLU_052213_3_0_1"/>
<dbReference type="EMBL" id="KE504140">
    <property type="protein sequence ID" value="EPT01644.1"/>
    <property type="molecule type" value="Genomic_DNA"/>
</dbReference>
<dbReference type="PANTHER" id="PTHR12652">
    <property type="entry name" value="PEROXISOMAL BIOGENESIS FACTOR 11"/>
    <property type="match status" value="1"/>
</dbReference>
<dbReference type="Pfam" id="PF05648">
    <property type="entry name" value="PEX11"/>
    <property type="match status" value="1"/>
</dbReference>
<accession>S8EEI1</accession>
<dbReference type="GO" id="GO:0005778">
    <property type="term" value="C:peroxisomal membrane"/>
    <property type="evidence" value="ECO:0007669"/>
    <property type="project" value="UniProtKB-SubCell"/>
</dbReference>
<comment type="subcellular location">
    <subcellularLocation>
        <location evidence="4">Peroxisome membrane</location>
    </subcellularLocation>
</comment>
<evidence type="ECO:0000313" key="6">
    <source>
        <dbReference type="EMBL" id="EPT01644.1"/>
    </source>
</evidence>
<dbReference type="STRING" id="743788.S8EEI1"/>
<dbReference type="AlphaFoldDB" id="S8EEI1"/>
<organism evidence="6 7">
    <name type="scientific">Fomitopsis schrenkii</name>
    <name type="common">Brown rot fungus</name>
    <dbReference type="NCBI Taxonomy" id="2126942"/>
    <lineage>
        <taxon>Eukaryota</taxon>
        <taxon>Fungi</taxon>
        <taxon>Dikarya</taxon>
        <taxon>Basidiomycota</taxon>
        <taxon>Agaricomycotina</taxon>
        <taxon>Agaricomycetes</taxon>
        <taxon>Polyporales</taxon>
        <taxon>Fomitopsis</taxon>
    </lineage>
</organism>
<evidence type="ECO:0000256" key="2">
    <source>
        <dbReference type="ARBA" id="ARBA00023136"/>
    </source>
</evidence>
<feature type="region of interest" description="Disordered" evidence="5">
    <location>
        <begin position="293"/>
        <end position="332"/>
    </location>
</feature>
<protein>
    <submittedName>
        <fullName evidence="6">Uncharacterized protein</fullName>
    </submittedName>
</protein>
<evidence type="ECO:0000256" key="1">
    <source>
        <dbReference type="ARBA" id="ARBA00022593"/>
    </source>
</evidence>
<keyword evidence="7" id="KW-1185">Reference proteome</keyword>
<dbReference type="GO" id="GO:0016559">
    <property type="term" value="P:peroxisome fission"/>
    <property type="evidence" value="ECO:0007669"/>
    <property type="project" value="InterPro"/>
</dbReference>
<proteinExistence type="predicted"/>
<evidence type="ECO:0000256" key="3">
    <source>
        <dbReference type="ARBA" id="ARBA00023140"/>
    </source>
</evidence>
<dbReference type="InParanoid" id="S8EEI1"/>
<dbReference type="Proteomes" id="UP000015241">
    <property type="component" value="Unassembled WGS sequence"/>
</dbReference>
<dbReference type="eggNOG" id="ENOG502S1P2">
    <property type="taxonomic scope" value="Eukaryota"/>
</dbReference>
<evidence type="ECO:0000256" key="5">
    <source>
        <dbReference type="SAM" id="MobiDB-lite"/>
    </source>
</evidence>
<dbReference type="OrthoDB" id="10005898at2759"/>
<sequence length="332" mass="37376">MSRPSKPLSLARIEDLTLGSFALVPPSETVSHLVRYLSTWSGSDKLFMILEYTLKLIVPYLHLRARLQHRVGTRATPVGTAATGMLKLANLAGDARMLFRLWGLLPIVQWLTAMERNPPPTRRLLTIERLQGWSMLAYYPLEHIYYMLTHDIIPTTFALPTLASLIPFVASKPSGKLVTLNRGAFAIWSCRFWATYIILQFVHMKEDFKLLKLREKAVSKSKAITYPAEKEELRKRWDAFWGEFVANSAYLPQALHWSLETGLFKDDTWINVCGLIAGLAAWRNGWKATALPSAPADAPNAAPEQGEKAPVDLSGTETPLDLDMEAPRLDEM</sequence>
<evidence type="ECO:0000256" key="4">
    <source>
        <dbReference type="ARBA" id="ARBA00046271"/>
    </source>
</evidence>
<reference evidence="6 7" key="1">
    <citation type="journal article" date="2012" name="Science">
        <title>The Paleozoic origin of enzymatic lignin decomposition reconstructed from 31 fungal genomes.</title>
        <authorList>
            <person name="Floudas D."/>
            <person name="Binder M."/>
            <person name="Riley R."/>
            <person name="Barry K."/>
            <person name="Blanchette R.A."/>
            <person name="Henrissat B."/>
            <person name="Martinez A.T."/>
            <person name="Otillar R."/>
            <person name="Spatafora J.W."/>
            <person name="Yadav J.S."/>
            <person name="Aerts A."/>
            <person name="Benoit I."/>
            <person name="Boyd A."/>
            <person name="Carlson A."/>
            <person name="Copeland A."/>
            <person name="Coutinho P.M."/>
            <person name="de Vries R.P."/>
            <person name="Ferreira P."/>
            <person name="Findley K."/>
            <person name="Foster B."/>
            <person name="Gaskell J."/>
            <person name="Glotzer D."/>
            <person name="Gorecki P."/>
            <person name="Heitman J."/>
            <person name="Hesse C."/>
            <person name="Hori C."/>
            <person name="Igarashi K."/>
            <person name="Jurgens J.A."/>
            <person name="Kallen N."/>
            <person name="Kersten P."/>
            <person name="Kohler A."/>
            <person name="Kuees U."/>
            <person name="Kumar T.K.A."/>
            <person name="Kuo A."/>
            <person name="LaButti K."/>
            <person name="Larrondo L.F."/>
            <person name="Lindquist E."/>
            <person name="Ling A."/>
            <person name="Lombard V."/>
            <person name="Lucas S."/>
            <person name="Lundell T."/>
            <person name="Martin R."/>
            <person name="McLaughlin D.J."/>
            <person name="Morgenstern I."/>
            <person name="Morin E."/>
            <person name="Murat C."/>
            <person name="Nagy L.G."/>
            <person name="Nolan M."/>
            <person name="Ohm R.A."/>
            <person name="Patyshakuliyeva A."/>
            <person name="Rokas A."/>
            <person name="Ruiz-Duenas F.J."/>
            <person name="Sabat G."/>
            <person name="Salamov A."/>
            <person name="Samejima M."/>
            <person name="Schmutz J."/>
            <person name="Slot J.C."/>
            <person name="St John F."/>
            <person name="Stenlid J."/>
            <person name="Sun H."/>
            <person name="Sun S."/>
            <person name="Syed K."/>
            <person name="Tsang A."/>
            <person name="Wiebenga A."/>
            <person name="Young D."/>
            <person name="Pisabarro A."/>
            <person name="Eastwood D.C."/>
            <person name="Martin F."/>
            <person name="Cullen D."/>
            <person name="Grigoriev I.V."/>
            <person name="Hibbett D.S."/>
        </authorList>
    </citation>
    <scope>NUCLEOTIDE SEQUENCE</scope>
    <source>
        <strain evidence="7">FP-58527</strain>
    </source>
</reference>
<name>S8EEI1_FOMSC</name>
<dbReference type="PANTHER" id="PTHR12652:SF25">
    <property type="entry name" value="MICROBODY (PEROXISOME) PROLIFERATION PROTEIN PEROXIN 11C (EUROFUNG)"/>
    <property type="match status" value="1"/>
</dbReference>